<evidence type="ECO:0000259" key="1">
    <source>
        <dbReference type="Pfam" id="PF13175"/>
    </source>
</evidence>
<evidence type="ECO:0000313" key="4">
    <source>
        <dbReference type="Proteomes" id="UP000619238"/>
    </source>
</evidence>
<evidence type="ECO:0000259" key="2">
    <source>
        <dbReference type="Pfam" id="PF20469"/>
    </source>
</evidence>
<protein>
    <submittedName>
        <fullName evidence="3">AAA family ATPase</fullName>
    </submittedName>
</protein>
<proteinExistence type="predicted"/>
<dbReference type="PANTHER" id="PTHR43581:SF2">
    <property type="entry name" value="EXCINUCLEASE ATPASE SUBUNIT"/>
    <property type="match status" value="1"/>
</dbReference>
<dbReference type="Gene3D" id="3.40.50.300">
    <property type="entry name" value="P-loop containing nucleotide triphosphate hydrolases"/>
    <property type="match status" value="1"/>
</dbReference>
<feature type="domain" description="OLD protein-like TOPRIM" evidence="2">
    <location>
        <begin position="498"/>
        <end position="562"/>
    </location>
</feature>
<gene>
    <name evidence="3" type="ORF">H2O64_09970</name>
</gene>
<dbReference type="CDD" id="cd01026">
    <property type="entry name" value="TOPRIM_OLD"/>
    <property type="match status" value="1"/>
</dbReference>
<dbReference type="InterPro" id="IPR041685">
    <property type="entry name" value="AAA_GajA/Old/RecF-like"/>
</dbReference>
<dbReference type="Proteomes" id="UP000619238">
    <property type="component" value="Unassembled WGS sequence"/>
</dbReference>
<comment type="caution">
    <text evidence="3">The sequence shown here is derived from an EMBL/GenBank/DDBJ whole genome shotgun (WGS) entry which is preliminary data.</text>
</comment>
<reference evidence="3 4" key="1">
    <citation type="submission" date="2020-07" db="EMBL/GenBank/DDBJ databases">
        <title>Description of Kordia aestuariivivens sp. nov., isolated from a tidal flat.</title>
        <authorList>
            <person name="Park S."/>
            <person name="Yoon J.-H."/>
        </authorList>
    </citation>
    <scope>NUCLEOTIDE SEQUENCE [LARGE SCALE GENOMIC DNA]</scope>
    <source>
        <strain evidence="3 4">YSTF-M3</strain>
    </source>
</reference>
<dbReference type="Pfam" id="PF13175">
    <property type="entry name" value="AAA_15"/>
    <property type="match status" value="1"/>
</dbReference>
<accession>A0ABR7Q8Y0</accession>
<dbReference type="InterPro" id="IPR051396">
    <property type="entry name" value="Bact_Antivir_Def_Nuclease"/>
</dbReference>
<organism evidence="3 4">
    <name type="scientific">Kordia aestuariivivens</name>
    <dbReference type="NCBI Taxonomy" id="2759037"/>
    <lineage>
        <taxon>Bacteria</taxon>
        <taxon>Pseudomonadati</taxon>
        <taxon>Bacteroidota</taxon>
        <taxon>Flavobacteriia</taxon>
        <taxon>Flavobacteriales</taxon>
        <taxon>Flavobacteriaceae</taxon>
        <taxon>Kordia</taxon>
    </lineage>
</organism>
<feature type="domain" description="Endonuclease GajA/Old nuclease/RecF-like AAA" evidence="1">
    <location>
        <begin position="1"/>
        <end position="443"/>
    </location>
</feature>
<sequence>MEINFIDIQNFRKLKTCHIDIGKKQTIFVGPNNSGKTSAMDSLSFFLTEKNKFTTRDFTLDNWLEINNLAKKWLSDDNKNEEYWQKQLIDLANFLPQIDLWLNVNDKELHYVHHLIPTLDWKSGLLGIRLRYEPTNLETLFLEFKNDFDAAIKLKGKSKGELELWPKDIWTFLDHKLKLSKLFTIKSYILDPSKVGDLKSQNQVPQELSLKSVPIDKNSFKGLIKVSTINAQRGFSNDHNGLKPLSTQFRDYYSQHLSPEDKPTEDDLDALSAIDNATKAFDDKLKTSFAPSLLELGDLNYPGFGNPNITISSSISPLDGISHDSAIQFEIMKDKDGKKTLLSLPEQTNGLGYQNLISMVFELIRFRDEWMKVGKKSKNEDEDEIFEPLHLVLIEEPEAHLHAQVQQVFINKAYDILRAHKELGKNKQFTTQLVVSTHSNHIAHEVDFICLRYFKRLLSSNKDVATSRVINLSKTFGDEDATTKFAIRYLKTTHCDLFFADAVVLIEGSAERMLIPHFINHHHKDLSKSYLSLVEIAGSHAHKLKSLIEDLGVLTLIITDLDPINPKDNRKSVLPKKSKGYETGNSTISKWVPKIKSIDSLMDLDSKLKVTKDELVKVAFQIPQKITVNKDKKETNVYATSFEDSLVYDNINYFKSLKGLRLIKKFKKVINDSPVESFENDIYETLRNSASGDKAAFALDLLFLADPEKLKVPKYIEEGLIWLNEKLSKDQQF</sequence>
<dbReference type="SUPFAM" id="SSF52540">
    <property type="entry name" value="P-loop containing nucleoside triphosphate hydrolases"/>
    <property type="match status" value="1"/>
</dbReference>
<dbReference type="RefSeq" id="WP_187562046.1">
    <property type="nucleotide sequence ID" value="NZ_JACGWS010000005.1"/>
</dbReference>
<dbReference type="PANTHER" id="PTHR43581">
    <property type="entry name" value="ATP/GTP PHOSPHATASE"/>
    <property type="match status" value="1"/>
</dbReference>
<dbReference type="InterPro" id="IPR027417">
    <property type="entry name" value="P-loop_NTPase"/>
</dbReference>
<name>A0ABR7Q8Y0_9FLAO</name>
<dbReference type="InterPro" id="IPR034139">
    <property type="entry name" value="TOPRIM_OLD"/>
</dbReference>
<evidence type="ECO:0000313" key="3">
    <source>
        <dbReference type="EMBL" id="MBC8754998.1"/>
    </source>
</evidence>
<dbReference type="EMBL" id="JACGWS010000005">
    <property type="protein sequence ID" value="MBC8754998.1"/>
    <property type="molecule type" value="Genomic_DNA"/>
</dbReference>
<keyword evidence="4" id="KW-1185">Reference proteome</keyword>
<dbReference type="Pfam" id="PF20469">
    <property type="entry name" value="OLD-like_TOPRIM"/>
    <property type="match status" value="1"/>
</dbReference>